<keyword evidence="2" id="KW-1185">Reference proteome</keyword>
<dbReference type="AlphaFoldDB" id="A0A848FL66"/>
<dbReference type="Proteomes" id="UP000574067">
    <property type="component" value="Unassembled WGS sequence"/>
</dbReference>
<dbReference type="RefSeq" id="WP_169163868.1">
    <property type="nucleotide sequence ID" value="NZ_JABBFW010000047.1"/>
</dbReference>
<proteinExistence type="predicted"/>
<name>A0A848FL66_9BURK</name>
<reference evidence="1 2" key="1">
    <citation type="submission" date="2020-04" db="EMBL/GenBank/DDBJ databases">
        <title>Azohydromonas sp. isolated from soil.</title>
        <authorList>
            <person name="Dahal R.H."/>
        </authorList>
    </citation>
    <scope>NUCLEOTIDE SEQUENCE [LARGE SCALE GENOMIC DNA]</scope>
    <source>
        <strain evidence="1 2">G-1-1-14</strain>
    </source>
</reference>
<organism evidence="1 2">
    <name type="scientific">Azohydromonas caseinilytica</name>
    <dbReference type="NCBI Taxonomy" id="2728836"/>
    <lineage>
        <taxon>Bacteria</taxon>
        <taxon>Pseudomonadati</taxon>
        <taxon>Pseudomonadota</taxon>
        <taxon>Betaproteobacteria</taxon>
        <taxon>Burkholderiales</taxon>
        <taxon>Sphaerotilaceae</taxon>
        <taxon>Azohydromonas</taxon>
    </lineage>
</organism>
<gene>
    <name evidence="1" type="ORF">HHL10_28790</name>
</gene>
<comment type="caution">
    <text evidence="1">The sequence shown here is derived from an EMBL/GenBank/DDBJ whole genome shotgun (WGS) entry which is preliminary data.</text>
</comment>
<evidence type="ECO:0000313" key="1">
    <source>
        <dbReference type="EMBL" id="NML18973.1"/>
    </source>
</evidence>
<dbReference type="EMBL" id="JABBFW010000047">
    <property type="protein sequence ID" value="NML18973.1"/>
    <property type="molecule type" value="Genomic_DNA"/>
</dbReference>
<sequence>MSKRYVGLALCLAACTPTLNWREVPLEGGAVALFPCKPEHLARTLSLAGQPVTMTLHACQAAGLRFAVAQADVRSPARVNAALAALVAAQARNLQTLLPLSEPVQVPGMTSNVQARRYVLEGRRPDGSAVQAQLLVFAHGTQVLQATVLDGTSDAAAVRTFMDALHVR</sequence>
<evidence type="ECO:0000313" key="2">
    <source>
        <dbReference type="Proteomes" id="UP000574067"/>
    </source>
</evidence>
<protein>
    <recommendedName>
        <fullName evidence="3">Transmembrane protein</fullName>
    </recommendedName>
</protein>
<accession>A0A848FL66</accession>
<evidence type="ECO:0008006" key="3">
    <source>
        <dbReference type="Google" id="ProtNLM"/>
    </source>
</evidence>